<evidence type="ECO:0000256" key="6">
    <source>
        <dbReference type="ARBA" id="ARBA00022787"/>
    </source>
</evidence>
<keyword evidence="3" id="KW-0813">Transport</keyword>
<proteinExistence type="inferred from homology"/>
<keyword evidence="10" id="KW-0472">Membrane</keyword>
<evidence type="ECO:0000256" key="1">
    <source>
        <dbReference type="ARBA" id="ARBA00004374"/>
    </source>
</evidence>
<feature type="region of interest" description="Disordered" evidence="11">
    <location>
        <begin position="376"/>
        <end position="397"/>
    </location>
</feature>
<gene>
    <name evidence="12" type="ORF">TCEB3V08_LOCUS1251</name>
</gene>
<dbReference type="GO" id="GO:0046930">
    <property type="term" value="C:pore complex"/>
    <property type="evidence" value="ECO:0007669"/>
    <property type="project" value="UniProtKB-KW"/>
</dbReference>
<evidence type="ECO:0000256" key="5">
    <source>
        <dbReference type="ARBA" id="ARBA00022692"/>
    </source>
</evidence>
<dbReference type="GO" id="GO:0005741">
    <property type="term" value="C:mitochondrial outer membrane"/>
    <property type="evidence" value="ECO:0007669"/>
    <property type="project" value="UniProtKB-SubCell"/>
</dbReference>
<dbReference type="InterPro" id="IPR027246">
    <property type="entry name" value="Porin_Euk/Tom40"/>
</dbReference>
<dbReference type="Gene3D" id="2.40.160.10">
    <property type="entry name" value="Porin"/>
    <property type="match status" value="1"/>
</dbReference>
<comment type="subcellular location">
    <subcellularLocation>
        <location evidence="1">Mitochondrion outer membrane</location>
        <topology evidence="1">Multi-pass membrane protein</topology>
    </subcellularLocation>
</comment>
<name>A0A7R9GSF2_TIMCR</name>
<evidence type="ECO:0000256" key="2">
    <source>
        <dbReference type="ARBA" id="ARBA00010510"/>
    </source>
</evidence>
<dbReference type="AlphaFoldDB" id="A0A7R9GSF2"/>
<evidence type="ECO:0000313" key="12">
    <source>
        <dbReference type="EMBL" id="CAD7393270.1"/>
    </source>
</evidence>
<evidence type="ECO:0000256" key="10">
    <source>
        <dbReference type="ARBA" id="ARBA00023136"/>
    </source>
</evidence>
<keyword evidence="6" id="KW-1000">Mitochondrion outer membrane</keyword>
<dbReference type="EMBL" id="OC316681">
    <property type="protein sequence ID" value="CAD7393270.1"/>
    <property type="molecule type" value="Genomic_DNA"/>
</dbReference>
<keyword evidence="8" id="KW-0406">Ion transport</keyword>
<evidence type="ECO:0008006" key="13">
    <source>
        <dbReference type="Google" id="ProtNLM"/>
    </source>
</evidence>
<accession>A0A7R9GSF2</accession>
<organism evidence="12">
    <name type="scientific">Timema cristinae</name>
    <name type="common">Walking stick</name>
    <dbReference type="NCBI Taxonomy" id="61476"/>
    <lineage>
        <taxon>Eukaryota</taxon>
        <taxon>Metazoa</taxon>
        <taxon>Ecdysozoa</taxon>
        <taxon>Arthropoda</taxon>
        <taxon>Hexapoda</taxon>
        <taxon>Insecta</taxon>
        <taxon>Pterygota</taxon>
        <taxon>Neoptera</taxon>
        <taxon>Polyneoptera</taxon>
        <taxon>Phasmatodea</taxon>
        <taxon>Timematodea</taxon>
        <taxon>Timematoidea</taxon>
        <taxon>Timematidae</taxon>
        <taxon>Timema</taxon>
    </lineage>
</organism>
<dbReference type="InterPro" id="IPR023614">
    <property type="entry name" value="Porin_dom_sf"/>
</dbReference>
<reference evidence="12" key="1">
    <citation type="submission" date="2020-11" db="EMBL/GenBank/DDBJ databases">
        <authorList>
            <person name="Tran Van P."/>
        </authorList>
    </citation>
    <scope>NUCLEOTIDE SEQUENCE</scope>
</reference>
<keyword evidence="5" id="KW-0812">Transmembrane</keyword>
<keyword evidence="9" id="KW-0496">Mitochondrion</keyword>
<evidence type="ECO:0000256" key="9">
    <source>
        <dbReference type="ARBA" id="ARBA00023128"/>
    </source>
</evidence>
<feature type="region of interest" description="Disordered" evidence="11">
    <location>
        <begin position="1"/>
        <end position="38"/>
    </location>
</feature>
<evidence type="ECO:0000256" key="8">
    <source>
        <dbReference type="ARBA" id="ARBA00023114"/>
    </source>
</evidence>
<keyword evidence="7" id="KW-0653">Protein transport</keyword>
<dbReference type="GO" id="GO:0008320">
    <property type="term" value="F:protein transmembrane transporter activity"/>
    <property type="evidence" value="ECO:0007669"/>
    <property type="project" value="InterPro"/>
</dbReference>
<dbReference type="Pfam" id="PF01459">
    <property type="entry name" value="Porin_3"/>
    <property type="match status" value="1"/>
</dbReference>
<dbReference type="InterPro" id="IPR037930">
    <property type="entry name" value="Tom40"/>
</dbReference>
<feature type="compositionally biased region" description="Polar residues" evidence="11">
    <location>
        <begin position="1"/>
        <end position="13"/>
    </location>
</feature>
<keyword evidence="8" id="KW-0626">Porin</keyword>
<keyword evidence="4" id="KW-1134">Transmembrane beta strand</keyword>
<evidence type="ECO:0000256" key="4">
    <source>
        <dbReference type="ARBA" id="ARBA00022452"/>
    </source>
</evidence>
<dbReference type="GO" id="GO:0030150">
    <property type="term" value="P:protein import into mitochondrial matrix"/>
    <property type="evidence" value="ECO:0007669"/>
    <property type="project" value="InterPro"/>
</dbReference>
<dbReference type="PANTHER" id="PTHR10802">
    <property type="entry name" value="MITOCHONDRIAL IMPORT RECEPTOR SUBUNIT TOM40"/>
    <property type="match status" value="1"/>
</dbReference>
<feature type="compositionally biased region" description="Polar residues" evidence="11">
    <location>
        <begin position="376"/>
        <end position="388"/>
    </location>
</feature>
<sequence length="397" mass="42445">MGNTLAVGSSQNKTPTLAVPPPPPTTDHSSNPAINDFATGTEDVNSLQQNGKINPGTLEDLHKKCKDVFPIVFEGAKLMVNKGLSNHFQVSHTLNMSSVTQSGYRFGATFVGTKQYTPSEAFPVLLGDIDPSGNLNANMINQYGPRTRVKAAVQIQNSAFSAAQLTVDYKGDDHTSSFTLGNPDIINESGVIVAHYLQSVTSKLALGAELAYQYGPTVPGGEIAVISAAARYTGADAIVSGTLGGAGLHLCYYQKASEQLQLGVELETNFRMQESITSIGYQVDLPKGDLCFRGMIDSNWNVRAVLEKKLLPLPFSFALSGSMNHNKNQFRLGCGLIIGLCTVQSLPRFSLSVLYLNPDFSVTYFTTPPLLRASEVSSSGTPSNQTTICDVDGTGFT</sequence>
<evidence type="ECO:0000256" key="3">
    <source>
        <dbReference type="ARBA" id="ARBA00022448"/>
    </source>
</evidence>
<comment type="similarity">
    <text evidence="2">Belongs to the Tom40 family.</text>
</comment>
<evidence type="ECO:0000256" key="11">
    <source>
        <dbReference type="SAM" id="MobiDB-lite"/>
    </source>
</evidence>
<dbReference type="FunFam" id="2.40.160.10:FF:000005">
    <property type="entry name" value="mitochondrial import receptor subunit TOM40 homolog"/>
    <property type="match status" value="1"/>
</dbReference>
<protein>
    <recommendedName>
        <fullName evidence="13">Mitochondrial import receptor subunit TOM40</fullName>
    </recommendedName>
</protein>
<dbReference type="GO" id="GO:0015288">
    <property type="term" value="F:porin activity"/>
    <property type="evidence" value="ECO:0007669"/>
    <property type="project" value="UniProtKB-KW"/>
</dbReference>
<evidence type="ECO:0000256" key="7">
    <source>
        <dbReference type="ARBA" id="ARBA00022927"/>
    </source>
</evidence>
<dbReference type="CDD" id="cd07305">
    <property type="entry name" value="Porin3_Tom40"/>
    <property type="match status" value="1"/>
</dbReference>